<protein>
    <submittedName>
        <fullName evidence="3">Etp1p</fullName>
    </submittedName>
</protein>
<keyword evidence="4" id="KW-1185">Reference proteome</keyword>
<evidence type="ECO:0000313" key="4">
    <source>
        <dbReference type="Proteomes" id="UP000022910"/>
    </source>
</evidence>
<dbReference type="HOGENOM" id="CLU_484966_0_0_1"/>
<dbReference type="EMBL" id="JEMT01015717">
    <property type="protein sequence ID" value="EXX72248.1"/>
    <property type="molecule type" value="Genomic_DNA"/>
</dbReference>
<feature type="domain" description="UBP-type" evidence="2">
    <location>
        <begin position="453"/>
        <end position="562"/>
    </location>
</feature>
<accession>A0A015MZN8</accession>
<dbReference type="SUPFAM" id="SSF57850">
    <property type="entry name" value="RING/U-box"/>
    <property type="match status" value="3"/>
</dbReference>
<dbReference type="OrthoDB" id="2312259at2759"/>
<comment type="caution">
    <text evidence="3">The sequence shown here is derived from an EMBL/GenBank/DDBJ whole genome shotgun (WGS) entry which is preliminary data.</text>
</comment>
<dbReference type="Proteomes" id="UP000022910">
    <property type="component" value="Unassembled WGS sequence"/>
</dbReference>
<sequence>MKPPNYDGTIHPEEWIKQIKLFCQLKQITTDREILRICKLLINSNINISQHNIKNIDELIKVLKENPFHTMFKNTSKRKLQYMKYISENDGGDIIKFTRDFCSLCCDAEINEEIDEVKKYWKEAFSNDKSLQNEFANKMRNIKSIDELVKKFDEIISERNQIKNCSFIEVEEFPSTFFVPAVYSNNERCIHIKDSVNIKKLENMILNLICSDIKCVTCVKNSIESKKPSSSLQSQAIWLCLACCKPHCSRFDEGHGVEHYEENVNHNISIDLKKFNAWCYECEFYVVPSLDKNQGIAQAQAVIKKYLRDVKIERKVMEYNCEHVEESVNIKKLKKRWPNMIPSDINCITCVNANAKSLSEQTIWLCLACCKPHCSRFDERHGIQHYEEKVNHNISLDLKNFKAWCYECKRYVFPSLNKNQVIAQAQAIIQKYFRRDVEEEDTESNSILDLLNISCKHVKESVNIKKLEKKLPNLVPLNIKCTTCVNNNTKALSKQTIWLCLTCCKPHCGRFDEKHGIQHYEEKANHNISLDLKTYKAWCYECEHYVFPSIAQARAVIQNSSS</sequence>
<feature type="domain" description="UBP-type" evidence="2">
    <location>
        <begin position="187"/>
        <end position="306"/>
    </location>
</feature>
<name>A0A015MZN8_RHIIW</name>
<dbReference type="Pfam" id="PF02148">
    <property type="entry name" value="zf-UBP"/>
    <property type="match status" value="3"/>
</dbReference>
<evidence type="ECO:0000256" key="1">
    <source>
        <dbReference type="PROSITE-ProRule" id="PRU00502"/>
    </source>
</evidence>
<feature type="domain" description="UBP-type" evidence="2">
    <location>
        <begin position="319"/>
        <end position="432"/>
    </location>
</feature>
<dbReference type="AlphaFoldDB" id="A0A015MZN8"/>
<dbReference type="PANTHER" id="PTHR47665:SF1">
    <property type="entry name" value="HISTONE DEACETYLASE-LIKE PROTEIN"/>
    <property type="match status" value="1"/>
</dbReference>
<keyword evidence="1" id="KW-0863">Zinc-finger</keyword>
<dbReference type="STRING" id="1432141.A0A015MZN8"/>
<dbReference type="InterPro" id="IPR013083">
    <property type="entry name" value="Znf_RING/FYVE/PHD"/>
</dbReference>
<dbReference type="GO" id="GO:0008270">
    <property type="term" value="F:zinc ion binding"/>
    <property type="evidence" value="ECO:0007669"/>
    <property type="project" value="UniProtKB-KW"/>
</dbReference>
<evidence type="ECO:0000313" key="3">
    <source>
        <dbReference type="EMBL" id="EXX72248.1"/>
    </source>
</evidence>
<keyword evidence="1" id="KW-0479">Metal-binding</keyword>
<dbReference type="SMART" id="SM00290">
    <property type="entry name" value="ZnF_UBP"/>
    <property type="match status" value="3"/>
</dbReference>
<dbReference type="PROSITE" id="PS50271">
    <property type="entry name" value="ZF_UBP"/>
    <property type="match status" value="3"/>
</dbReference>
<organism evidence="3 4">
    <name type="scientific">Rhizophagus irregularis (strain DAOM 197198w)</name>
    <name type="common">Glomus intraradices</name>
    <dbReference type="NCBI Taxonomy" id="1432141"/>
    <lineage>
        <taxon>Eukaryota</taxon>
        <taxon>Fungi</taxon>
        <taxon>Fungi incertae sedis</taxon>
        <taxon>Mucoromycota</taxon>
        <taxon>Glomeromycotina</taxon>
        <taxon>Glomeromycetes</taxon>
        <taxon>Glomerales</taxon>
        <taxon>Glomeraceae</taxon>
        <taxon>Rhizophagus</taxon>
    </lineage>
</organism>
<gene>
    <name evidence="3" type="ORF">RirG_071120</name>
</gene>
<dbReference type="PANTHER" id="PTHR47665">
    <property type="entry name" value="HISTONE DEACETYLASE-LIKE PROTEIN"/>
    <property type="match status" value="1"/>
</dbReference>
<evidence type="ECO:0000259" key="2">
    <source>
        <dbReference type="PROSITE" id="PS50271"/>
    </source>
</evidence>
<keyword evidence="1" id="KW-0862">Zinc</keyword>
<reference evidence="3 4" key="1">
    <citation type="submission" date="2014-02" db="EMBL/GenBank/DDBJ databases">
        <title>Single nucleus genome sequencing reveals high similarity among nuclei of an endomycorrhizal fungus.</title>
        <authorList>
            <person name="Lin K."/>
            <person name="Geurts R."/>
            <person name="Zhang Z."/>
            <person name="Limpens E."/>
            <person name="Saunders D.G."/>
            <person name="Mu D."/>
            <person name="Pang E."/>
            <person name="Cao H."/>
            <person name="Cha H."/>
            <person name="Lin T."/>
            <person name="Zhou Q."/>
            <person name="Shang Y."/>
            <person name="Li Y."/>
            <person name="Ivanov S."/>
            <person name="Sharma T."/>
            <person name="Velzen R.V."/>
            <person name="Ruijter N.D."/>
            <person name="Aanen D.K."/>
            <person name="Win J."/>
            <person name="Kamoun S."/>
            <person name="Bisseling T."/>
            <person name="Huang S."/>
        </authorList>
    </citation>
    <scope>NUCLEOTIDE SEQUENCE [LARGE SCALE GENOMIC DNA]</scope>
    <source>
        <strain evidence="4">DAOM197198w</strain>
    </source>
</reference>
<dbReference type="InterPro" id="IPR001607">
    <property type="entry name" value="Znf_UBP"/>
</dbReference>
<proteinExistence type="predicted"/>
<dbReference type="SMR" id="A0A015MZN8"/>
<dbReference type="Gene3D" id="3.30.40.10">
    <property type="entry name" value="Zinc/RING finger domain, C3HC4 (zinc finger)"/>
    <property type="match status" value="3"/>
</dbReference>